<feature type="transmembrane region" description="Helical" evidence="6">
    <location>
        <begin position="72"/>
        <end position="91"/>
    </location>
</feature>
<feature type="transmembrane region" description="Helical" evidence="6">
    <location>
        <begin position="166"/>
        <end position="187"/>
    </location>
</feature>
<dbReference type="InterPro" id="IPR011701">
    <property type="entry name" value="MFS"/>
</dbReference>
<accession>A0AA38Y721</accession>
<dbReference type="Pfam" id="PF07690">
    <property type="entry name" value="MFS_1"/>
    <property type="match status" value="1"/>
</dbReference>
<feature type="compositionally biased region" description="Basic and acidic residues" evidence="5">
    <location>
        <begin position="34"/>
        <end position="48"/>
    </location>
</feature>
<dbReference type="PANTHER" id="PTHR23502:SF23">
    <property type="entry name" value="FLUCONAZOLE RESISTANCE PROTEIN 1"/>
    <property type="match status" value="1"/>
</dbReference>
<dbReference type="Gene3D" id="1.20.1250.20">
    <property type="entry name" value="MFS general substrate transporter like domains"/>
    <property type="match status" value="1"/>
</dbReference>
<dbReference type="AlphaFoldDB" id="A0AA38Y721"/>
<keyword evidence="9" id="KW-1185">Reference proteome</keyword>
<evidence type="ECO:0000256" key="6">
    <source>
        <dbReference type="SAM" id="Phobius"/>
    </source>
</evidence>
<comment type="caution">
    <text evidence="8">The sequence shown here is derived from an EMBL/GenBank/DDBJ whole genome shotgun (WGS) entry which is preliminary data.</text>
</comment>
<dbReference type="Proteomes" id="UP001172681">
    <property type="component" value="Unassembled WGS sequence"/>
</dbReference>
<evidence type="ECO:0000256" key="4">
    <source>
        <dbReference type="ARBA" id="ARBA00023136"/>
    </source>
</evidence>
<evidence type="ECO:0000256" key="3">
    <source>
        <dbReference type="ARBA" id="ARBA00022989"/>
    </source>
</evidence>
<feature type="transmembrane region" description="Helical" evidence="6">
    <location>
        <begin position="424"/>
        <end position="445"/>
    </location>
</feature>
<sequence length="521" mass="57083">MIQESALSTLIRFGIHGKYWPQPLRNLEDGAIRSSTADKTDTDPEKDTVTVTWNGPDDPDNPLNFSNAKKGAITALTCLYTWAIYVGSSIYTSSQPGIQEEFGVGNFESSLGLALYVLAYGLGGLVFSPLSEVPSIGRNPPYAISGALFVTLCIPTSLVRNYAGLMVLRFLLGFMGSPCLATAGATLGDIWGPVKFPYFIGLWAGTTSFGPALGPVLSSFAVEAMGWRFSSWELLIITGSFYSVFMVLMPETSAPTILYYRAKRLRELNDGNENFRSEEELKQAHLGVGQRLWNSVVKPWEVNVKDPALLFMTLYMGLLYAILYSFFESLPLVYPPMYGFSQTSTSLIWLVTPPAVLVGFPIHCIWLARRVQPKLQSGTFGDLENFLEEGVIASVLMPVSLFMFDSGTQLAWTARSSVHWMVPTVAIFLYMVAMYFLTNSVFLYIPAIYPRYAASIFAANSVSRSLLAFVAILVGRAMFKGIGVDGGVSLLAGLTAACAGLLAGLYWSWGKKLRARSRFAA</sequence>
<dbReference type="InterPro" id="IPR036259">
    <property type="entry name" value="MFS_trans_sf"/>
</dbReference>
<dbReference type="GO" id="GO:1990961">
    <property type="term" value="P:xenobiotic detoxification by transmembrane export across the plasma membrane"/>
    <property type="evidence" value="ECO:0007669"/>
    <property type="project" value="TreeGrafter"/>
</dbReference>
<dbReference type="GO" id="GO:0015244">
    <property type="term" value="F:fluconazole transmembrane transporter activity"/>
    <property type="evidence" value="ECO:0007669"/>
    <property type="project" value="TreeGrafter"/>
</dbReference>
<comment type="subcellular location">
    <subcellularLocation>
        <location evidence="1">Membrane</location>
        <topology evidence="1">Multi-pass membrane protein</topology>
    </subcellularLocation>
</comment>
<evidence type="ECO:0000313" key="9">
    <source>
        <dbReference type="Proteomes" id="UP001172681"/>
    </source>
</evidence>
<dbReference type="PANTHER" id="PTHR23502">
    <property type="entry name" value="MAJOR FACILITATOR SUPERFAMILY"/>
    <property type="match status" value="1"/>
</dbReference>
<evidence type="ECO:0000256" key="5">
    <source>
        <dbReference type="SAM" id="MobiDB-lite"/>
    </source>
</evidence>
<feature type="transmembrane region" description="Helical" evidence="6">
    <location>
        <begin position="142"/>
        <end position="160"/>
    </location>
</feature>
<feature type="transmembrane region" description="Helical" evidence="6">
    <location>
        <begin position="487"/>
        <end position="509"/>
    </location>
</feature>
<dbReference type="PROSITE" id="PS50850">
    <property type="entry name" value="MFS"/>
    <property type="match status" value="1"/>
</dbReference>
<organism evidence="8 9">
    <name type="scientific">Knufia peltigerae</name>
    <dbReference type="NCBI Taxonomy" id="1002370"/>
    <lineage>
        <taxon>Eukaryota</taxon>
        <taxon>Fungi</taxon>
        <taxon>Dikarya</taxon>
        <taxon>Ascomycota</taxon>
        <taxon>Pezizomycotina</taxon>
        <taxon>Eurotiomycetes</taxon>
        <taxon>Chaetothyriomycetidae</taxon>
        <taxon>Chaetothyriales</taxon>
        <taxon>Trichomeriaceae</taxon>
        <taxon>Knufia</taxon>
    </lineage>
</organism>
<keyword evidence="3 6" id="KW-1133">Transmembrane helix</keyword>
<protein>
    <recommendedName>
        <fullName evidence="7">Major facilitator superfamily (MFS) profile domain-containing protein</fullName>
    </recommendedName>
</protein>
<evidence type="ECO:0000256" key="1">
    <source>
        <dbReference type="ARBA" id="ARBA00004141"/>
    </source>
</evidence>
<feature type="transmembrane region" description="Helical" evidence="6">
    <location>
        <begin position="199"/>
        <end position="222"/>
    </location>
</feature>
<feature type="region of interest" description="Disordered" evidence="5">
    <location>
        <begin position="34"/>
        <end position="60"/>
    </location>
</feature>
<feature type="transmembrane region" description="Helical" evidence="6">
    <location>
        <begin position="347"/>
        <end position="366"/>
    </location>
</feature>
<feature type="transmembrane region" description="Helical" evidence="6">
    <location>
        <begin position="111"/>
        <end position="130"/>
    </location>
</feature>
<keyword evidence="2 6" id="KW-0812">Transmembrane</keyword>
<feature type="transmembrane region" description="Helical" evidence="6">
    <location>
        <begin position="308"/>
        <end position="327"/>
    </location>
</feature>
<evidence type="ECO:0000256" key="2">
    <source>
        <dbReference type="ARBA" id="ARBA00022692"/>
    </source>
</evidence>
<evidence type="ECO:0000313" key="8">
    <source>
        <dbReference type="EMBL" id="KAJ9637572.1"/>
    </source>
</evidence>
<feature type="transmembrane region" description="Helical" evidence="6">
    <location>
        <begin position="452"/>
        <end position="475"/>
    </location>
</feature>
<dbReference type="SUPFAM" id="SSF103473">
    <property type="entry name" value="MFS general substrate transporter"/>
    <property type="match status" value="1"/>
</dbReference>
<proteinExistence type="predicted"/>
<dbReference type="InterPro" id="IPR020846">
    <property type="entry name" value="MFS_dom"/>
</dbReference>
<dbReference type="EMBL" id="JAPDRN010000024">
    <property type="protein sequence ID" value="KAJ9637572.1"/>
    <property type="molecule type" value="Genomic_DNA"/>
</dbReference>
<evidence type="ECO:0000259" key="7">
    <source>
        <dbReference type="PROSITE" id="PS50850"/>
    </source>
</evidence>
<feature type="transmembrane region" description="Helical" evidence="6">
    <location>
        <begin position="386"/>
        <end position="404"/>
    </location>
</feature>
<gene>
    <name evidence="8" type="ORF">H2204_004721</name>
</gene>
<reference evidence="8" key="1">
    <citation type="submission" date="2022-10" db="EMBL/GenBank/DDBJ databases">
        <title>Culturing micro-colonial fungi from biological soil crusts in the Mojave desert and describing Neophaeococcomyces mojavensis, and introducing the new genera and species Taxawa tesnikishii.</title>
        <authorList>
            <person name="Kurbessoian T."/>
            <person name="Stajich J.E."/>
        </authorList>
    </citation>
    <scope>NUCLEOTIDE SEQUENCE</scope>
    <source>
        <strain evidence="8">TK_35</strain>
    </source>
</reference>
<feature type="domain" description="Major facilitator superfamily (MFS) profile" evidence="7">
    <location>
        <begin position="73"/>
        <end position="521"/>
    </location>
</feature>
<keyword evidence="4 6" id="KW-0472">Membrane</keyword>
<name>A0AA38Y721_9EURO</name>
<dbReference type="GO" id="GO:0005886">
    <property type="term" value="C:plasma membrane"/>
    <property type="evidence" value="ECO:0007669"/>
    <property type="project" value="TreeGrafter"/>
</dbReference>